<dbReference type="STRING" id="686796.SAMN04488104_100390"/>
<dbReference type="InterPro" id="IPR052893">
    <property type="entry name" value="TCS_response_regulator"/>
</dbReference>
<dbReference type="RefSeq" id="WP_087939142.1">
    <property type="nucleotide sequence ID" value="NZ_FNAC01000003.1"/>
</dbReference>
<dbReference type="EMBL" id="FNAC01000003">
    <property type="protein sequence ID" value="SDC66080.1"/>
    <property type="molecule type" value="Genomic_DNA"/>
</dbReference>
<reference evidence="4" key="1">
    <citation type="submission" date="2016-10" db="EMBL/GenBank/DDBJ databases">
        <authorList>
            <person name="Varghese N."/>
            <person name="Submissions S."/>
        </authorList>
    </citation>
    <scope>NUCLEOTIDE SEQUENCE [LARGE SCALE GENOMIC DNA]</scope>
    <source>
        <strain evidence="4">DSM 23095</strain>
    </source>
</reference>
<keyword evidence="1" id="KW-0597">Phosphoprotein</keyword>
<evidence type="ECO:0000259" key="2">
    <source>
        <dbReference type="PROSITE" id="PS50110"/>
    </source>
</evidence>
<dbReference type="SMART" id="SM00448">
    <property type="entry name" value="REC"/>
    <property type="match status" value="1"/>
</dbReference>
<sequence>MPLLNIKREILIVEDDQHFHMMLKKAFLTLDPNLTLHSFFDGLDAIEFVRDPMEDSDKQYKSVILLDLTMPILDGWGFLDLFKSLPQEVQDQYTIFIVSSSINKSDRDKALTYSSVKHYYTKPLLVADFNQILKACDEALD</sequence>
<dbReference type="SUPFAM" id="SSF52172">
    <property type="entry name" value="CheY-like"/>
    <property type="match status" value="1"/>
</dbReference>
<name>A0A1G6NE16_9BACT</name>
<feature type="domain" description="Response regulatory" evidence="2">
    <location>
        <begin position="9"/>
        <end position="137"/>
    </location>
</feature>
<dbReference type="Proteomes" id="UP000199060">
    <property type="component" value="Unassembled WGS sequence"/>
</dbReference>
<dbReference type="InterPro" id="IPR011006">
    <property type="entry name" value="CheY-like_superfamily"/>
</dbReference>
<dbReference type="PROSITE" id="PS50110">
    <property type="entry name" value="RESPONSE_REGULATORY"/>
    <property type="match status" value="1"/>
</dbReference>
<organism evidence="3 4">
    <name type="scientific">Algoriphagus faecimaris</name>
    <dbReference type="NCBI Taxonomy" id="686796"/>
    <lineage>
        <taxon>Bacteria</taxon>
        <taxon>Pseudomonadati</taxon>
        <taxon>Bacteroidota</taxon>
        <taxon>Cytophagia</taxon>
        <taxon>Cytophagales</taxon>
        <taxon>Cyclobacteriaceae</taxon>
        <taxon>Algoriphagus</taxon>
    </lineage>
</organism>
<dbReference type="PANTHER" id="PTHR44520:SF2">
    <property type="entry name" value="RESPONSE REGULATOR RCP1"/>
    <property type="match status" value="1"/>
</dbReference>
<dbReference type="GO" id="GO:0000160">
    <property type="term" value="P:phosphorelay signal transduction system"/>
    <property type="evidence" value="ECO:0007669"/>
    <property type="project" value="InterPro"/>
</dbReference>
<proteinExistence type="predicted"/>
<evidence type="ECO:0000256" key="1">
    <source>
        <dbReference type="PROSITE-ProRule" id="PRU00169"/>
    </source>
</evidence>
<accession>A0A1G6NE16</accession>
<gene>
    <name evidence="3" type="ORF">SAMN04488104_100390</name>
</gene>
<dbReference type="Gene3D" id="3.40.50.2300">
    <property type="match status" value="1"/>
</dbReference>
<keyword evidence="4" id="KW-1185">Reference proteome</keyword>
<dbReference type="PANTHER" id="PTHR44520">
    <property type="entry name" value="RESPONSE REGULATOR RCP1-RELATED"/>
    <property type="match status" value="1"/>
</dbReference>
<evidence type="ECO:0000313" key="4">
    <source>
        <dbReference type="Proteomes" id="UP000199060"/>
    </source>
</evidence>
<dbReference type="AlphaFoldDB" id="A0A1G6NE16"/>
<dbReference type="InterPro" id="IPR001789">
    <property type="entry name" value="Sig_transdc_resp-reg_receiver"/>
</dbReference>
<feature type="modified residue" description="4-aspartylphosphate" evidence="1">
    <location>
        <position position="67"/>
    </location>
</feature>
<dbReference type="OrthoDB" id="1524091at2"/>
<dbReference type="Pfam" id="PF00072">
    <property type="entry name" value="Response_reg"/>
    <property type="match status" value="1"/>
</dbReference>
<protein>
    <submittedName>
        <fullName evidence="3">Response regulator receiver domain-containing protein</fullName>
    </submittedName>
</protein>
<evidence type="ECO:0000313" key="3">
    <source>
        <dbReference type="EMBL" id="SDC66080.1"/>
    </source>
</evidence>